<dbReference type="GO" id="GO:0005634">
    <property type="term" value="C:nucleus"/>
    <property type="evidence" value="ECO:0007669"/>
    <property type="project" value="TreeGrafter"/>
</dbReference>
<feature type="compositionally biased region" description="Basic and acidic residues" evidence="1">
    <location>
        <begin position="278"/>
        <end position="298"/>
    </location>
</feature>
<feature type="compositionally biased region" description="Acidic residues" evidence="1">
    <location>
        <begin position="258"/>
        <end position="277"/>
    </location>
</feature>
<feature type="region of interest" description="Disordered" evidence="1">
    <location>
        <begin position="243"/>
        <end position="425"/>
    </location>
</feature>
<organism evidence="3 4">
    <name type="scientific">Geosmithia morbida</name>
    <dbReference type="NCBI Taxonomy" id="1094350"/>
    <lineage>
        <taxon>Eukaryota</taxon>
        <taxon>Fungi</taxon>
        <taxon>Dikarya</taxon>
        <taxon>Ascomycota</taxon>
        <taxon>Pezizomycotina</taxon>
        <taxon>Sordariomycetes</taxon>
        <taxon>Hypocreomycetidae</taxon>
        <taxon>Hypocreales</taxon>
        <taxon>Bionectriaceae</taxon>
        <taxon>Geosmithia</taxon>
    </lineage>
</organism>
<dbReference type="InterPro" id="IPR013536">
    <property type="entry name" value="WLM_dom"/>
</dbReference>
<comment type="caution">
    <text evidence="3">The sequence shown here is derived from an EMBL/GenBank/DDBJ whole genome shotgun (WGS) entry which is preliminary data.</text>
</comment>
<feature type="region of interest" description="Disordered" evidence="1">
    <location>
        <begin position="168"/>
        <end position="187"/>
    </location>
</feature>
<accession>A0A9P5D437</accession>
<protein>
    <submittedName>
        <fullName evidence="3">WLM domain</fullName>
    </submittedName>
</protein>
<proteinExistence type="predicted"/>
<feature type="domain" description="WLM" evidence="2">
    <location>
        <begin position="10"/>
        <end position="246"/>
    </location>
</feature>
<dbReference type="Proteomes" id="UP000749293">
    <property type="component" value="Unassembled WGS sequence"/>
</dbReference>
<evidence type="ECO:0000259" key="2">
    <source>
        <dbReference type="PROSITE" id="PS51397"/>
    </source>
</evidence>
<keyword evidence="4" id="KW-1185">Reference proteome</keyword>
<evidence type="ECO:0000313" key="3">
    <source>
        <dbReference type="EMBL" id="KAF4122420.1"/>
    </source>
</evidence>
<dbReference type="EMBL" id="JAANYQ010000009">
    <property type="protein sequence ID" value="KAF4122420.1"/>
    <property type="molecule type" value="Genomic_DNA"/>
</dbReference>
<dbReference type="GO" id="GO:0008237">
    <property type="term" value="F:metallopeptidase activity"/>
    <property type="evidence" value="ECO:0007669"/>
    <property type="project" value="TreeGrafter"/>
</dbReference>
<evidence type="ECO:0000313" key="4">
    <source>
        <dbReference type="Proteomes" id="UP000749293"/>
    </source>
</evidence>
<sequence length="499" mass="54832">MPLGITRLNARKTQPNPHINFIKPLAGPDSQTSQDFLERIAAQCLPVMRSHHLYVMSLEEFPTNREFVGRNFNAGEVIQLVLKAPGGRWLPLQYVQMVMMHELAHCKQMNHSRAFWAVRNGYAEDMRGLWARGYTGDGIWGRGAALSTGRWERDTVVDGDALPEHLCGGTYRSRGRKRKSRPTLSYQERKTRRIQNKFGTNGVPLGADDQAKLKLEKGKKVQGKPRVAGSARGRELRAAAAMARFGQQQKEEEVTVKDEDDCSSDGESDYDEGDDDLVDSKDAVDFNGDRLVDAEGRSMIKVSEDEEAHDDPEARDELEELQGVFTGIKREPRQDSDSEVEIYSIPPTEVRISPEEHRQEEKHRPIITSPALPPPKQAPPTSRSGDDRSKGRGKGAAARGAAEQADTPDHATKDKNSSSSSDGDNKACPLCSYANAFAATTCSMCANVVDATAARNGWRCSRPSCRDAGYVNSRDCGVCGLCGRRSDAAAGGAERKKGA</sequence>
<dbReference type="Gene3D" id="3.30.2010.10">
    <property type="entry name" value="Metalloproteases ('zincins'), catalytic domain"/>
    <property type="match status" value="1"/>
</dbReference>
<dbReference type="GeneID" id="55973635"/>
<evidence type="ECO:0000256" key="1">
    <source>
        <dbReference type="SAM" id="MobiDB-lite"/>
    </source>
</evidence>
<dbReference type="GO" id="GO:0006281">
    <property type="term" value="P:DNA repair"/>
    <property type="evidence" value="ECO:0007669"/>
    <property type="project" value="TreeGrafter"/>
</dbReference>
<gene>
    <name evidence="3" type="ORF">GMORB2_7412</name>
</gene>
<feature type="compositionally biased region" description="Basic and acidic residues" evidence="1">
    <location>
        <begin position="407"/>
        <end position="416"/>
    </location>
</feature>
<dbReference type="PROSITE" id="PS51397">
    <property type="entry name" value="WLM"/>
    <property type="match status" value="1"/>
</dbReference>
<dbReference type="PANTHER" id="PTHR46622">
    <property type="entry name" value="DNA-DEPENDENT METALLOPROTEASE WSS1"/>
    <property type="match status" value="1"/>
</dbReference>
<dbReference type="InterPro" id="IPR053000">
    <property type="entry name" value="WSS1-like_metalloprotease"/>
</dbReference>
<feature type="compositionally biased region" description="Acidic residues" evidence="1">
    <location>
        <begin position="304"/>
        <end position="320"/>
    </location>
</feature>
<dbReference type="PANTHER" id="PTHR46622:SF1">
    <property type="entry name" value="DNA-DEPENDENT METALLOPROTEASE WSS1"/>
    <property type="match status" value="1"/>
</dbReference>
<dbReference type="RefSeq" id="XP_035321072.1">
    <property type="nucleotide sequence ID" value="XM_035469377.1"/>
</dbReference>
<dbReference type="OrthoDB" id="447842at2759"/>
<name>A0A9P5D437_9HYPO</name>
<feature type="compositionally biased region" description="Basic and acidic residues" evidence="1">
    <location>
        <begin position="352"/>
        <end position="364"/>
    </location>
</feature>
<dbReference type="Pfam" id="PF08325">
    <property type="entry name" value="WLM"/>
    <property type="match status" value="1"/>
</dbReference>
<reference evidence="3" key="1">
    <citation type="submission" date="2020-03" db="EMBL/GenBank/DDBJ databases">
        <title>Site-based positive gene gene selection in Geosmithia morbida across the United States reveals a broad range of putative effectors and factors for local host and environmental adapation.</title>
        <authorList>
            <person name="Onufrak A."/>
            <person name="Murdoch R.W."/>
            <person name="Gazis R."/>
            <person name="Huff M."/>
            <person name="Staton M."/>
            <person name="Klingeman W."/>
            <person name="Hadziabdic D."/>
        </authorList>
    </citation>
    <scope>NUCLEOTIDE SEQUENCE</scope>
    <source>
        <strain evidence="3">1262</strain>
    </source>
</reference>
<dbReference type="AlphaFoldDB" id="A0A9P5D437"/>